<dbReference type="InterPro" id="IPR002347">
    <property type="entry name" value="SDR_fam"/>
</dbReference>
<name>A0A1K0IIN8_CUPNE</name>
<gene>
    <name evidence="3" type="primary">lvr</name>
    <name evidence="3" type="ORF">CNECB9_3480079</name>
</gene>
<dbReference type="GO" id="GO:0016491">
    <property type="term" value="F:oxidoreductase activity"/>
    <property type="evidence" value="ECO:0007669"/>
    <property type="project" value="UniProtKB-KW"/>
</dbReference>
<accession>A0A1K0IIN8</accession>
<evidence type="ECO:0000313" key="3">
    <source>
        <dbReference type="EMBL" id="SCU76922.1"/>
    </source>
</evidence>
<dbReference type="InterPro" id="IPR036291">
    <property type="entry name" value="NAD(P)-bd_dom_sf"/>
</dbReference>
<dbReference type="PRINTS" id="PR00080">
    <property type="entry name" value="SDRFAMILY"/>
</dbReference>
<dbReference type="SUPFAM" id="SSF51735">
    <property type="entry name" value="NAD(P)-binding Rossmann-fold domains"/>
    <property type="match status" value="1"/>
</dbReference>
<dbReference type="Gene3D" id="3.40.50.720">
    <property type="entry name" value="NAD(P)-binding Rossmann-like Domain"/>
    <property type="match status" value="1"/>
</dbReference>
<comment type="similarity">
    <text evidence="1">Belongs to the short-chain dehydrogenases/reductases (SDR) family.</text>
</comment>
<dbReference type="PRINTS" id="PR00081">
    <property type="entry name" value="GDHRDH"/>
</dbReference>
<sequence>MNITYDFNGQVALVTGAASGMGLDTARAFARAGAAVTLADVSAAALQQAVDEITAAGGQAMAVVCDVSDEAQVAAMVERTVDAFGRLDAAFNNAGIQVPASEIADQSAEDYDRISAINQRGVWACMKHELVQMRKQGSGAIVNCSSIGGLTGRPLIAAYHGTKHGVIGLTRSAALEYATRGIRVNAVCPGTINTPMVSTMLEKGMLAMDDLLRDLPMKRLGRGEEIADAVLWLCSSGSSFVTGQALAVDGGFTVY</sequence>
<dbReference type="EC" id="1.1.1.-" evidence="3"/>
<evidence type="ECO:0000256" key="2">
    <source>
        <dbReference type="ARBA" id="ARBA00023002"/>
    </source>
</evidence>
<dbReference type="Pfam" id="PF13561">
    <property type="entry name" value="adh_short_C2"/>
    <property type="match status" value="1"/>
</dbReference>
<keyword evidence="2 3" id="KW-0560">Oxidoreductase</keyword>
<organism evidence="3">
    <name type="scientific">Cupriavidus necator</name>
    <name type="common">Alcaligenes eutrophus</name>
    <name type="synonym">Ralstonia eutropha</name>
    <dbReference type="NCBI Taxonomy" id="106590"/>
    <lineage>
        <taxon>Bacteria</taxon>
        <taxon>Pseudomonadati</taxon>
        <taxon>Pseudomonadota</taxon>
        <taxon>Betaproteobacteria</taxon>
        <taxon>Burkholderiales</taxon>
        <taxon>Burkholderiaceae</taxon>
        <taxon>Cupriavidus</taxon>
    </lineage>
</organism>
<dbReference type="FunFam" id="3.40.50.720:FF:000084">
    <property type="entry name" value="Short-chain dehydrogenase reductase"/>
    <property type="match status" value="1"/>
</dbReference>
<dbReference type="CDD" id="cd05233">
    <property type="entry name" value="SDR_c"/>
    <property type="match status" value="1"/>
</dbReference>
<dbReference type="PANTHER" id="PTHR24321:SF8">
    <property type="entry name" value="ESTRADIOL 17-BETA-DEHYDROGENASE 8-RELATED"/>
    <property type="match status" value="1"/>
</dbReference>
<dbReference type="EMBL" id="FMSH01000277">
    <property type="protein sequence ID" value="SCU76922.1"/>
    <property type="molecule type" value="Genomic_DNA"/>
</dbReference>
<dbReference type="RefSeq" id="WP_340526632.1">
    <property type="nucleotide sequence ID" value="NZ_FMSH01000277.1"/>
</dbReference>
<proteinExistence type="inferred from homology"/>
<dbReference type="NCBIfam" id="NF005559">
    <property type="entry name" value="PRK07231.1"/>
    <property type="match status" value="1"/>
</dbReference>
<protein>
    <submittedName>
        <fullName evidence="3">Levodione reductase</fullName>
        <ecNumber evidence="3">1.1.1.-</ecNumber>
    </submittedName>
</protein>
<reference evidence="3" key="1">
    <citation type="submission" date="2016-09" db="EMBL/GenBank/DDBJ databases">
        <authorList>
            <person name="Capua I."/>
            <person name="De Benedictis P."/>
            <person name="Joannis T."/>
            <person name="Lombin L.H."/>
            <person name="Cattoli G."/>
        </authorList>
    </citation>
    <scope>NUCLEOTIDE SEQUENCE</scope>
    <source>
        <strain evidence="3">B9</strain>
    </source>
</reference>
<dbReference type="AlphaFoldDB" id="A0A1K0IIN8"/>
<dbReference type="PANTHER" id="PTHR24321">
    <property type="entry name" value="DEHYDROGENASES, SHORT CHAIN"/>
    <property type="match status" value="1"/>
</dbReference>
<evidence type="ECO:0000256" key="1">
    <source>
        <dbReference type="ARBA" id="ARBA00006484"/>
    </source>
</evidence>